<accession>A0A8H5ZRG6</accession>
<name>A0A8H5ZRG6_COCSA</name>
<evidence type="ECO:0000313" key="1">
    <source>
        <dbReference type="EMBL" id="KAF5852919.1"/>
    </source>
</evidence>
<dbReference type="Proteomes" id="UP000624244">
    <property type="component" value="Unassembled WGS sequence"/>
</dbReference>
<reference evidence="1" key="1">
    <citation type="submission" date="2019-11" db="EMBL/GenBank/DDBJ databases">
        <title>Bipolaris sorokiniana Genome sequencing.</title>
        <authorList>
            <person name="Wang H."/>
        </authorList>
    </citation>
    <scope>NUCLEOTIDE SEQUENCE</scope>
</reference>
<evidence type="ECO:0000313" key="2">
    <source>
        <dbReference type="Proteomes" id="UP000624244"/>
    </source>
</evidence>
<gene>
    <name evidence="1" type="ORF">GGP41_008278</name>
</gene>
<organism evidence="1 2">
    <name type="scientific">Cochliobolus sativus</name>
    <name type="common">Common root rot and spot blotch fungus</name>
    <name type="synonym">Bipolaris sorokiniana</name>
    <dbReference type="NCBI Taxonomy" id="45130"/>
    <lineage>
        <taxon>Eukaryota</taxon>
        <taxon>Fungi</taxon>
        <taxon>Dikarya</taxon>
        <taxon>Ascomycota</taxon>
        <taxon>Pezizomycotina</taxon>
        <taxon>Dothideomycetes</taxon>
        <taxon>Pleosporomycetidae</taxon>
        <taxon>Pleosporales</taxon>
        <taxon>Pleosporineae</taxon>
        <taxon>Pleosporaceae</taxon>
        <taxon>Bipolaris</taxon>
    </lineage>
</organism>
<protein>
    <submittedName>
        <fullName evidence="1">Uncharacterized protein</fullName>
    </submittedName>
</protein>
<sequence>MRRFIQTTDLNPQKHEILNNPGIDATCSFVNQTIESPTEDDKARAWSFARTTEYIDRRSYSISHKQNLPQLDEITQSESTHRIPEIIKAW</sequence>
<dbReference type="AlphaFoldDB" id="A0A8H5ZRG6"/>
<proteinExistence type="predicted"/>
<dbReference type="EMBL" id="WNKQ01000003">
    <property type="protein sequence ID" value="KAF5852919.1"/>
    <property type="molecule type" value="Genomic_DNA"/>
</dbReference>
<comment type="caution">
    <text evidence="1">The sequence shown here is derived from an EMBL/GenBank/DDBJ whole genome shotgun (WGS) entry which is preliminary data.</text>
</comment>